<dbReference type="SUPFAM" id="SSF75011">
    <property type="entry name" value="3-carboxy-cis,cis-mucoante lactonizing enzyme"/>
    <property type="match status" value="1"/>
</dbReference>
<evidence type="ECO:0008006" key="3">
    <source>
        <dbReference type="Google" id="ProtNLM"/>
    </source>
</evidence>
<evidence type="ECO:0000313" key="2">
    <source>
        <dbReference type="Proteomes" id="UP001170954"/>
    </source>
</evidence>
<gene>
    <name evidence="1" type="ORF">HX018_02990</name>
</gene>
<proteinExistence type="predicted"/>
<dbReference type="EMBL" id="JACAGK010000005">
    <property type="protein sequence ID" value="MDM1047210.1"/>
    <property type="molecule type" value="Genomic_DNA"/>
</dbReference>
<sequence>MRNLKTLGLFMLSTLLCLSCDKIKTEGEYLRKIPIYSTLGQQRKMNIEIQEPIELDRTGKIYSYKDFLFIMEWQKGIHIYNNANPSKPVAIGLLPVLGNMDIAVKDDVLYADNYFDLLSFDIKDPSKPKLIDRQRDRFSLSSFAVGIVSNNVKSDEVKIIVDYKDSLVTEEYIRTYYPEQREVMLHYSSSESGSGTGGSMARFTIAKDHLYLLDVKNLHLMDISNPSKPRYLKDIELFPGVETLFPYKDKLFVGSTTGMVIFDISNPSQPEKLSTYGHVRACDPVVVDDNYAYVTLRTGSTCVGSNNQLEVIDIKDPKKPQFVSVHRMTNPHGLALVGKYLYICDGWDGLKSFEADDVMKIGERRLEHLKLGQAYDIIPGPKSLIVVHSAGVEQFDYSDPKKLKQLSSINRSNLN</sequence>
<organism evidence="1 2">
    <name type="scientific">Sphingobacterium hotanense</name>
    <dbReference type="NCBI Taxonomy" id="649196"/>
    <lineage>
        <taxon>Bacteria</taxon>
        <taxon>Pseudomonadati</taxon>
        <taxon>Bacteroidota</taxon>
        <taxon>Sphingobacteriia</taxon>
        <taxon>Sphingobacteriales</taxon>
        <taxon>Sphingobacteriaceae</taxon>
        <taxon>Sphingobacterium</taxon>
    </lineage>
</organism>
<accession>A0ABT7NJ51</accession>
<dbReference type="InterPro" id="IPR013211">
    <property type="entry name" value="LVIVD"/>
</dbReference>
<reference evidence="1" key="1">
    <citation type="submission" date="2020-06" db="EMBL/GenBank/DDBJ databases">
        <authorList>
            <person name="Dong N."/>
        </authorList>
    </citation>
    <scope>NUCLEOTIDE SEQUENCE</scope>
    <source>
        <strain evidence="1">R1692</strain>
    </source>
</reference>
<protein>
    <recommendedName>
        <fullName evidence="3">LVIVD repeat-containing protein</fullName>
    </recommendedName>
</protein>
<dbReference type="Pfam" id="PF08309">
    <property type="entry name" value="LVIVD"/>
    <property type="match status" value="4"/>
</dbReference>
<dbReference type="RefSeq" id="WP_286650403.1">
    <property type="nucleotide sequence ID" value="NZ_JACAGK010000005.1"/>
</dbReference>
<name>A0ABT7NJ51_9SPHI</name>
<keyword evidence="2" id="KW-1185">Reference proteome</keyword>
<evidence type="ECO:0000313" key="1">
    <source>
        <dbReference type="EMBL" id="MDM1047210.1"/>
    </source>
</evidence>
<reference evidence="1" key="2">
    <citation type="journal article" date="2022" name="Sci. Total Environ.">
        <title>Prevalence, transmission, and molecular epidemiology of tet(X)-positive bacteria among humans, animals, and environmental niches in China: An epidemiological, and genomic-based study.</title>
        <authorList>
            <person name="Dong N."/>
            <person name="Zeng Y."/>
            <person name="Cai C."/>
            <person name="Sun C."/>
            <person name="Lu J."/>
            <person name="Liu C."/>
            <person name="Zhou H."/>
            <person name="Sun Q."/>
            <person name="Shu L."/>
            <person name="Wang H."/>
            <person name="Wang Y."/>
            <person name="Wang S."/>
            <person name="Wu C."/>
            <person name="Chan E.W."/>
            <person name="Chen G."/>
            <person name="Shen Z."/>
            <person name="Chen S."/>
            <person name="Zhang R."/>
        </authorList>
    </citation>
    <scope>NUCLEOTIDE SEQUENCE</scope>
    <source>
        <strain evidence="1">R1692</strain>
    </source>
</reference>
<dbReference type="Proteomes" id="UP001170954">
    <property type="component" value="Unassembled WGS sequence"/>
</dbReference>
<comment type="caution">
    <text evidence="1">The sequence shown here is derived from an EMBL/GenBank/DDBJ whole genome shotgun (WGS) entry which is preliminary data.</text>
</comment>